<feature type="region of interest" description="Disordered" evidence="1">
    <location>
        <begin position="100"/>
        <end position="127"/>
    </location>
</feature>
<gene>
    <name evidence="2" type="ORF">CHLNCDRAFT_136640</name>
</gene>
<dbReference type="KEGG" id="cvr:CHLNCDRAFT_136640"/>
<evidence type="ECO:0000313" key="3">
    <source>
        <dbReference type="Proteomes" id="UP000008141"/>
    </source>
</evidence>
<feature type="region of interest" description="Disordered" evidence="1">
    <location>
        <begin position="165"/>
        <end position="192"/>
    </location>
</feature>
<feature type="compositionally biased region" description="Low complexity" evidence="1">
    <location>
        <begin position="100"/>
        <end position="109"/>
    </location>
</feature>
<evidence type="ECO:0000313" key="2">
    <source>
        <dbReference type="EMBL" id="EFN53425.1"/>
    </source>
</evidence>
<dbReference type="InParanoid" id="E1ZKR1"/>
<dbReference type="OrthoDB" id="515658at2759"/>
<sequence>MDMWPAGLQSPTVYYMLRERQLDFSIQCAKMEDPAAWRRSSVAGNAANELLQRRALPALSVKLPLTPGSGLQPGDAVVYVRALQPVGAFAKPPRPAKAPAAAAASLAAPTLQRQDTPPQLREQPAKRSRVCGEAAALPPVQLARAASAPAGHLIAPGRSATPVVISMPPSAASSRSQSATSTPQTAPTAADSPLVALMRRVKGMLSPAPQPAAIRAY</sequence>
<reference evidence="2 3" key="1">
    <citation type="journal article" date="2010" name="Plant Cell">
        <title>The Chlorella variabilis NC64A genome reveals adaptation to photosymbiosis, coevolution with viruses, and cryptic sex.</title>
        <authorList>
            <person name="Blanc G."/>
            <person name="Duncan G."/>
            <person name="Agarkova I."/>
            <person name="Borodovsky M."/>
            <person name="Gurnon J."/>
            <person name="Kuo A."/>
            <person name="Lindquist E."/>
            <person name="Lucas S."/>
            <person name="Pangilinan J."/>
            <person name="Polle J."/>
            <person name="Salamov A."/>
            <person name="Terry A."/>
            <person name="Yamada T."/>
            <person name="Dunigan D.D."/>
            <person name="Grigoriev I.V."/>
            <person name="Claverie J.M."/>
            <person name="Van Etten J.L."/>
        </authorList>
    </citation>
    <scope>NUCLEOTIDE SEQUENCE [LARGE SCALE GENOMIC DNA]</scope>
    <source>
        <strain evidence="2 3">NC64A</strain>
    </source>
</reference>
<organism evidence="3">
    <name type="scientific">Chlorella variabilis</name>
    <name type="common">Green alga</name>
    <dbReference type="NCBI Taxonomy" id="554065"/>
    <lineage>
        <taxon>Eukaryota</taxon>
        <taxon>Viridiplantae</taxon>
        <taxon>Chlorophyta</taxon>
        <taxon>core chlorophytes</taxon>
        <taxon>Trebouxiophyceae</taxon>
        <taxon>Chlorellales</taxon>
        <taxon>Chlorellaceae</taxon>
        <taxon>Chlorella clade</taxon>
        <taxon>Chlorella</taxon>
    </lineage>
</organism>
<protein>
    <submittedName>
        <fullName evidence="2">Expressed protein</fullName>
    </submittedName>
</protein>
<name>E1ZKR1_CHLVA</name>
<proteinExistence type="predicted"/>
<dbReference type="AlphaFoldDB" id="E1ZKR1"/>
<dbReference type="Proteomes" id="UP000008141">
    <property type="component" value="Unassembled WGS sequence"/>
</dbReference>
<evidence type="ECO:0000256" key="1">
    <source>
        <dbReference type="SAM" id="MobiDB-lite"/>
    </source>
</evidence>
<dbReference type="EMBL" id="GL433851">
    <property type="protein sequence ID" value="EFN53425.1"/>
    <property type="molecule type" value="Genomic_DNA"/>
</dbReference>
<dbReference type="RefSeq" id="XP_005845527.1">
    <property type="nucleotide sequence ID" value="XM_005845465.1"/>
</dbReference>
<accession>E1ZKR1</accession>
<feature type="compositionally biased region" description="Low complexity" evidence="1">
    <location>
        <begin position="168"/>
        <end position="190"/>
    </location>
</feature>
<keyword evidence="3" id="KW-1185">Reference proteome</keyword>
<dbReference type="GeneID" id="17352936"/>